<sequence length="88" mass="9975">MEIYEQDDVITLRHPGLDKPEQCVSTATFRKQWKVVREINLLAGDAGNVMVLKLTKDATASRFAHASTLPSFSKLYCWSEGHNGELFY</sequence>
<accession>A0A0U3SDF4</accession>
<proteinExistence type="predicted"/>
<gene>
    <name evidence="1" type="ORF">AUC43_03060</name>
</gene>
<dbReference type="KEGG" id="hyg:AUC43_03060"/>
<dbReference type="Proteomes" id="UP000059542">
    <property type="component" value="Chromosome"/>
</dbReference>
<evidence type="ECO:0000313" key="1">
    <source>
        <dbReference type="EMBL" id="ALW84166.1"/>
    </source>
</evidence>
<dbReference type="AlphaFoldDB" id="A0A0U3SDF4"/>
<organism evidence="1 2">
    <name type="scientific">Hymenobacter sedentarius</name>
    <dbReference type="NCBI Taxonomy" id="1411621"/>
    <lineage>
        <taxon>Bacteria</taxon>
        <taxon>Pseudomonadati</taxon>
        <taxon>Bacteroidota</taxon>
        <taxon>Cytophagia</taxon>
        <taxon>Cytophagales</taxon>
        <taxon>Hymenobacteraceae</taxon>
        <taxon>Hymenobacter</taxon>
    </lineage>
</organism>
<reference evidence="1 2" key="1">
    <citation type="submission" date="2015-12" db="EMBL/GenBank/DDBJ databases">
        <authorList>
            <person name="Shamseldin A."/>
            <person name="Moawad H."/>
            <person name="Abd El-Rahim W.M."/>
            <person name="Sadowsky M.J."/>
        </authorList>
    </citation>
    <scope>NUCLEOTIDE SEQUENCE [LARGE SCALE GENOMIC DNA]</scope>
    <source>
        <strain evidence="1 2">DG5B</strain>
    </source>
</reference>
<protein>
    <submittedName>
        <fullName evidence="1">Uncharacterized protein</fullName>
    </submittedName>
</protein>
<name>A0A0U3SDF4_9BACT</name>
<keyword evidence="2" id="KW-1185">Reference proteome</keyword>
<evidence type="ECO:0000313" key="2">
    <source>
        <dbReference type="Proteomes" id="UP000059542"/>
    </source>
</evidence>
<dbReference type="EMBL" id="CP013909">
    <property type="protein sequence ID" value="ALW84166.1"/>
    <property type="molecule type" value="Genomic_DNA"/>
</dbReference>